<accession>A0A9W8YNN7</accession>
<evidence type="ECO:0000256" key="3">
    <source>
        <dbReference type="ARBA" id="ARBA00023235"/>
    </source>
</evidence>
<evidence type="ECO:0000313" key="7">
    <source>
        <dbReference type="Proteomes" id="UP001140453"/>
    </source>
</evidence>
<sequence>MWLRRVTVAGSLRARVAPRVFTAALSTSHCVAQVLATPPTSSERRELDREQQIPYPQAALEADLKVARHLLRDKFGIDSISPAQDTLLRRLLAGEDVLLQMVPNNIRSAFQLIPGLVQGGLTILIVTSSLVATNLANSWRNMGIRAAQLDLKTYQSLQSMEGEDILQCNELDVLLLNATYSCPKIIRLLSNPRPRVAVLAIDEADRASKLSYSHGRFFAEWLDLRKVLKPRSFVCATFSRRAEIIDDIQRIFKLPASSRIAIRRTLRSNLAINVITLQRNHDKFATLLDLLEKHPGPTVIVTATIANTKVITAKLRGHGFDAKAVAFDKNTPRRELIDPELFNASSPILCVDKANAKHIYQPNIRHVIWHCLAASPLQFHNVNDIAGRDGATSRCTVLLSEQEIFNGYGVNVAITASLQHMRRFIANIYHGREEFKAGHTFLVEISRLRLLSDLTKDEFLATMDFLRDEKVLHVQRSWQTWIALASRLEPDYMEEGSHPAEFDILNAVEETTGSRLNERSSPFEAQIDAFIASGLLRTVVASTQKSDNRVFYVIRPEKDANVSPSDIESLAKKCTAMLRSRGDERVAARRQYINLFTTKRCFLASLAQAVDFDMPPGWKYCGRCLFCVTHKPAVISPLSQIEKPVDMKRLDAVIRAVPAKYANDPRFLTRVALGVLSTRVLAFELDQNHRIFGSMRRNRFEDVLQAFAKRVGIPKSQWHEC</sequence>
<dbReference type="OrthoDB" id="10261556at2759"/>
<comment type="catalytic activity">
    <reaction evidence="4">
        <text>Couples ATP hydrolysis with the unwinding of duplex DNA by translocating in the 3'-5' direction.</text>
        <dbReference type="EC" id="5.6.2.4"/>
    </reaction>
</comment>
<keyword evidence="2" id="KW-0238">DNA-binding</keyword>
<dbReference type="PANTHER" id="PTHR13710:SF105">
    <property type="entry name" value="ATP-DEPENDENT DNA HELICASE Q1"/>
    <property type="match status" value="1"/>
</dbReference>
<evidence type="ECO:0000313" key="6">
    <source>
        <dbReference type="EMBL" id="KAJ4388071.1"/>
    </source>
</evidence>
<dbReference type="AlphaFoldDB" id="A0A9W8YNN7"/>
<dbReference type="GO" id="GO:0006281">
    <property type="term" value="P:DNA repair"/>
    <property type="evidence" value="ECO:0007669"/>
    <property type="project" value="TreeGrafter"/>
</dbReference>
<name>A0A9W8YNN7_9PEZI</name>
<evidence type="ECO:0000256" key="2">
    <source>
        <dbReference type="ARBA" id="ARBA00023125"/>
    </source>
</evidence>
<dbReference type="GO" id="GO:0009378">
    <property type="term" value="F:four-way junction helicase activity"/>
    <property type="evidence" value="ECO:0007669"/>
    <property type="project" value="TreeGrafter"/>
</dbReference>
<evidence type="ECO:0000256" key="5">
    <source>
        <dbReference type="ARBA" id="ARBA00034808"/>
    </source>
</evidence>
<dbReference type="Proteomes" id="UP001140453">
    <property type="component" value="Unassembled WGS sequence"/>
</dbReference>
<comment type="caution">
    <text evidence="6">The sequence shown here is derived from an EMBL/GenBank/DDBJ whole genome shotgun (WGS) entry which is preliminary data.</text>
</comment>
<dbReference type="InterPro" id="IPR027417">
    <property type="entry name" value="P-loop_NTPase"/>
</dbReference>
<keyword evidence="7" id="KW-1185">Reference proteome</keyword>
<organism evidence="6 7">
    <name type="scientific">Gnomoniopsis smithogilvyi</name>
    <dbReference type="NCBI Taxonomy" id="1191159"/>
    <lineage>
        <taxon>Eukaryota</taxon>
        <taxon>Fungi</taxon>
        <taxon>Dikarya</taxon>
        <taxon>Ascomycota</taxon>
        <taxon>Pezizomycotina</taxon>
        <taxon>Sordariomycetes</taxon>
        <taxon>Sordariomycetidae</taxon>
        <taxon>Diaporthales</taxon>
        <taxon>Gnomoniaceae</taxon>
        <taxon>Gnomoniopsis</taxon>
    </lineage>
</organism>
<comment type="similarity">
    <text evidence="1">Belongs to the helicase family. RecQ subfamily.</text>
</comment>
<dbReference type="GO" id="GO:0005737">
    <property type="term" value="C:cytoplasm"/>
    <property type="evidence" value="ECO:0007669"/>
    <property type="project" value="TreeGrafter"/>
</dbReference>
<dbReference type="GO" id="GO:0005694">
    <property type="term" value="C:chromosome"/>
    <property type="evidence" value="ECO:0007669"/>
    <property type="project" value="TreeGrafter"/>
</dbReference>
<keyword evidence="3" id="KW-0413">Isomerase</keyword>
<protein>
    <recommendedName>
        <fullName evidence="5">DNA 3'-5' helicase</fullName>
        <ecNumber evidence="5">5.6.2.4</ecNumber>
    </recommendedName>
</protein>
<dbReference type="GO" id="GO:0043138">
    <property type="term" value="F:3'-5' DNA helicase activity"/>
    <property type="evidence" value="ECO:0007669"/>
    <property type="project" value="UniProtKB-EC"/>
</dbReference>
<dbReference type="GO" id="GO:0003677">
    <property type="term" value="F:DNA binding"/>
    <property type="evidence" value="ECO:0007669"/>
    <property type="project" value="UniProtKB-KW"/>
</dbReference>
<dbReference type="EC" id="5.6.2.4" evidence="5"/>
<gene>
    <name evidence="6" type="ORF">N0V93_008676</name>
</gene>
<reference evidence="6" key="1">
    <citation type="submission" date="2022-10" db="EMBL/GenBank/DDBJ databases">
        <title>Tapping the CABI collections for fungal endophytes: first genome assemblies for Collariella, Neodidymelliopsis, Ascochyta clinopodiicola, Didymella pomorum, Didymosphaeria variabile, Neocosmospora piperis and Neocucurbitaria cava.</title>
        <authorList>
            <person name="Hill R."/>
        </authorList>
    </citation>
    <scope>NUCLEOTIDE SEQUENCE</scope>
    <source>
        <strain evidence="6">IMI 355082</strain>
    </source>
</reference>
<dbReference type="SUPFAM" id="SSF52540">
    <property type="entry name" value="P-loop containing nucleoside triphosphate hydrolases"/>
    <property type="match status" value="1"/>
</dbReference>
<dbReference type="EMBL" id="JAPEVB010000005">
    <property type="protein sequence ID" value="KAJ4388071.1"/>
    <property type="molecule type" value="Genomic_DNA"/>
</dbReference>
<evidence type="ECO:0000256" key="1">
    <source>
        <dbReference type="ARBA" id="ARBA00005446"/>
    </source>
</evidence>
<dbReference type="Gene3D" id="3.40.50.300">
    <property type="entry name" value="P-loop containing nucleotide triphosphate hydrolases"/>
    <property type="match status" value="2"/>
</dbReference>
<dbReference type="GO" id="GO:0006310">
    <property type="term" value="P:DNA recombination"/>
    <property type="evidence" value="ECO:0007669"/>
    <property type="project" value="TreeGrafter"/>
</dbReference>
<evidence type="ECO:0000256" key="4">
    <source>
        <dbReference type="ARBA" id="ARBA00034617"/>
    </source>
</evidence>
<proteinExistence type="inferred from homology"/>
<dbReference type="PANTHER" id="PTHR13710">
    <property type="entry name" value="DNA HELICASE RECQ FAMILY MEMBER"/>
    <property type="match status" value="1"/>
</dbReference>